<dbReference type="PANTHER" id="PTHR22227">
    <property type="entry name" value="FAMILY WITH SEQUENCE SIMILARITY 122B ISOFORM X1"/>
    <property type="match status" value="1"/>
</dbReference>
<evidence type="ECO:0000256" key="2">
    <source>
        <dbReference type="SAM" id="MobiDB-lite"/>
    </source>
</evidence>
<feature type="compositionally biased region" description="Polar residues" evidence="2">
    <location>
        <begin position="31"/>
        <end position="58"/>
    </location>
</feature>
<feature type="compositionally biased region" description="Low complexity" evidence="2">
    <location>
        <begin position="60"/>
        <end position="73"/>
    </location>
</feature>
<feature type="compositionally biased region" description="Gly residues" evidence="2">
    <location>
        <begin position="387"/>
        <end position="403"/>
    </location>
</feature>
<comment type="similarity">
    <text evidence="1">Belongs to the FAM122 family.</text>
</comment>
<protein>
    <submittedName>
        <fullName evidence="3">Protein FAM122A</fullName>
    </submittedName>
</protein>
<evidence type="ECO:0000313" key="3">
    <source>
        <dbReference type="EMBL" id="KAF0296105.1"/>
    </source>
</evidence>
<reference evidence="3 4" key="1">
    <citation type="submission" date="2019-07" db="EMBL/GenBank/DDBJ databases">
        <title>Draft genome assembly of a fouling barnacle, Amphibalanus amphitrite (Darwin, 1854): The first reference genome for Thecostraca.</title>
        <authorList>
            <person name="Kim W."/>
        </authorList>
    </citation>
    <scope>NUCLEOTIDE SEQUENCE [LARGE SCALE GENOMIC DNA]</scope>
    <source>
        <strain evidence="3">SNU_AA5</strain>
        <tissue evidence="3">Soma without cirri and trophi</tissue>
    </source>
</reference>
<proteinExistence type="inferred from homology"/>
<gene>
    <name evidence="3" type="primary">Fam122a</name>
    <name evidence="3" type="ORF">FJT64_006426</name>
</gene>
<dbReference type="PANTHER" id="PTHR22227:SF6">
    <property type="entry name" value="FAMILY WITH SEQUENCE SIMILARITY 122B ISOFORM X1"/>
    <property type="match status" value="1"/>
</dbReference>
<evidence type="ECO:0000313" key="4">
    <source>
        <dbReference type="Proteomes" id="UP000440578"/>
    </source>
</evidence>
<feature type="region of interest" description="Disordered" evidence="2">
    <location>
        <begin position="143"/>
        <end position="275"/>
    </location>
</feature>
<comment type="caution">
    <text evidence="3">The sequence shown here is derived from an EMBL/GenBank/DDBJ whole genome shotgun (WGS) entry which is preliminary data.</text>
</comment>
<keyword evidence="4" id="KW-1185">Reference proteome</keyword>
<feature type="compositionally biased region" description="Basic and acidic residues" evidence="2">
    <location>
        <begin position="355"/>
        <end position="369"/>
    </location>
</feature>
<dbReference type="OrthoDB" id="10036177at2759"/>
<sequence>MDVDPTPAGGGGPSQGGGGGGTGTASSGSTLKRSSSAPMINELVSQAQNISCSSTSASRGFGSPPLFSFGGSSQTHNPRVRRFSATFSPLAPPSSPGSSSGVRTPSRLMQIRQEAGLEDPEIKHERSVHAALQVSLSCEDLVVSSRDDSLKKSGGSGGRSVTDPLHLTMPQPSALPYGSTPSPTRPAGRPCFSPQIPERLRGPSFSPSPSPSPTRRSPFAAISGRRSMSPILRPSTLGNAVKRKLDDRQPAPGHNKRFHSGGAAGGGGGGGLLVPHPLVYSSPGLISPSPPGSTSSLEAAVGALQAGSVGSVGTPESVSSVGSPGLSYKQDDSPRPMLAETMDSSSVFRPVESPRSSERRLKAVGHHEPPPPPPPHKMDDSCVPMETGGGGGGGGPGGAGGGAEKVMGMDVRPVAMEMGGAGDGKMPMDTGGQRLPGHAQYMRQSI</sequence>
<feature type="compositionally biased region" description="Gly residues" evidence="2">
    <location>
        <begin position="8"/>
        <end position="23"/>
    </location>
</feature>
<feature type="compositionally biased region" description="Low complexity" evidence="2">
    <location>
        <begin position="96"/>
        <end position="106"/>
    </location>
</feature>
<accession>A0A6A4VPG6</accession>
<feature type="region of interest" description="Disordered" evidence="2">
    <location>
        <begin position="1"/>
        <end position="128"/>
    </location>
</feature>
<evidence type="ECO:0000256" key="1">
    <source>
        <dbReference type="ARBA" id="ARBA00006725"/>
    </source>
</evidence>
<dbReference type="EMBL" id="VIIS01001582">
    <property type="protein sequence ID" value="KAF0296105.1"/>
    <property type="molecule type" value="Genomic_DNA"/>
</dbReference>
<dbReference type="InterPro" id="IPR026716">
    <property type="entry name" value="PBIR1/2/3"/>
</dbReference>
<dbReference type="AlphaFoldDB" id="A0A6A4VPG6"/>
<name>A0A6A4VPG6_AMPAM</name>
<organism evidence="3 4">
    <name type="scientific">Amphibalanus amphitrite</name>
    <name type="common">Striped barnacle</name>
    <name type="synonym">Balanus amphitrite</name>
    <dbReference type="NCBI Taxonomy" id="1232801"/>
    <lineage>
        <taxon>Eukaryota</taxon>
        <taxon>Metazoa</taxon>
        <taxon>Ecdysozoa</taxon>
        <taxon>Arthropoda</taxon>
        <taxon>Crustacea</taxon>
        <taxon>Multicrustacea</taxon>
        <taxon>Cirripedia</taxon>
        <taxon>Thoracica</taxon>
        <taxon>Thoracicalcarea</taxon>
        <taxon>Balanomorpha</taxon>
        <taxon>Balanoidea</taxon>
        <taxon>Balanidae</taxon>
        <taxon>Amphibalaninae</taxon>
        <taxon>Amphibalanus</taxon>
    </lineage>
</organism>
<feature type="region of interest" description="Disordered" evidence="2">
    <location>
        <begin position="307"/>
        <end position="446"/>
    </location>
</feature>
<dbReference type="Proteomes" id="UP000440578">
    <property type="component" value="Unassembled WGS sequence"/>
</dbReference>
<dbReference type="GO" id="GO:0004865">
    <property type="term" value="F:protein serine/threonine phosphatase inhibitor activity"/>
    <property type="evidence" value="ECO:0007669"/>
    <property type="project" value="InterPro"/>
</dbReference>
<feature type="compositionally biased region" description="Gly residues" evidence="2">
    <location>
        <begin position="262"/>
        <end position="272"/>
    </location>
</feature>